<dbReference type="eggNOG" id="COG1846">
    <property type="taxonomic scope" value="Bacteria"/>
</dbReference>
<keyword evidence="1" id="KW-0678">Repressor</keyword>
<proteinExistence type="predicted"/>
<evidence type="ECO:0000259" key="7">
    <source>
        <dbReference type="Pfam" id="PF22381"/>
    </source>
</evidence>
<evidence type="ECO:0000313" key="9">
    <source>
        <dbReference type="Proteomes" id="UP000009885"/>
    </source>
</evidence>
<evidence type="ECO:0000256" key="5">
    <source>
        <dbReference type="ARBA" id="ARBA00023159"/>
    </source>
</evidence>
<reference evidence="8 9" key="1">
    <citation type="journal article" date="2013" name="Genome Announc.">
        <title>Genome Sequence of Staphylococcus massiliensis Strain S46, Isolated from the Surface of Healthy Human Skin.</title>
        <authorList>
            <person name="Srivastav R."/>
            <person name="Singh A."/>
            <person name="Jangir P.K."/>
            <person name="Kumari C."/>
            <person name="Muduli S."/>
            <person name="Sharma R."/>
        </authorList>
    </citation>
    <scope>NUCLEOTIDE SEQUENCE [LARGE SCALE GENOMIC DNA]</scope>
    <source>
        <strain evidence="8 9">S46</strain>
    </source>
</reference>
<dbReference type="EMBL" id="AMSQ01000005">
    <property type="protein sequence ID" value="EKU48968.1"/>
    <property type="molecule type" value="Genomic_DNA"/>
</dbReference>
<sequence length="118" mass="14235">MKPYKVNDISHLVQLSYTCKQIFSTIKKEHQLTYEEVFILEYVYYGEKKKYDMKEITKAANLKPYYITKALQKLKDMNLVSKKRNLKDERTVIIEISKTQREKIKKIIDQIESYLVFE</sequence>
<dbReference type="InterPro" id="IPR055166">
    <property type="entry name" value="Transc_reg_Sar_Rot_HTH"/>
</dbReference>
<dbReference type="InterPro" id="IPR036388">
    <property type="entry name" value="WH-like_DNA-bd_sf"/>
</dbReference>
<evidence type="ECO:0000256" key="6">
    <source>
        <dbReference type="ARBA" id="ARBA00023163"/>
    </source>
</evidence>
<evidence type="ECO:0000256" key="3">
    <source>
        <dbReference type="ARBA" id="ARBA00023026"/>
    </source>
</evidence>
<dbReference type="GO" id="GO:0003677">
    <property type="term" value="F:DNA binding"/>
    <property type="evidence" value="ECO:0007669"/>
    <property type="project" value="UniProtKB-KW"/>
</dbReference>
<gene>
    <name evidence="8" type="ORF">C273_04155</name>
</gene>
<dbReference type="Pfam" id="PF22381">
    <property type="entry name" value="Staph_reg_Sar_Rot"/>
    <property type="match status" value="1"/>
</dbReference>
<accession>K9ANM4</accession>
<protein>
    <submittedName>
        <fullName evidence="8">Accessory regulator SarR</fullName>
    </submittedName>
</protein>
<dbReference type="InterPro" id="IPR036390">
    <property type="entry name" value="WH_DNA-bd_sf"/>
</dbReference>
<evidence type="ECO:0000256" key="2">
    <source>
        <dbReference type="ARBA" id="ARBA00023015"/>
    </source>
</evidence>
<dbReference type="GO" id="GO:0003700">
    <property type="term" value="F:DNA-binding transcription factor activity"/>
    <property type="evidence" value="ECO:0007669"/>
    <property type="project" value="InterPro"/>
</dbReference>
<keyword evidence="2" id="KW-0805">Transcription regulation</keyword>
<keyword evidence="5" id="KW-0010">Activator</keyword>
<keyword evidence="4" id="KW-0238">DNA-binding</keyword>
<dbReference type="PANTHER" id="PTHR33164:SF56">
    <property type="entry name" value="HTH-TYPE TRANSCRIPTIONAL REGULATOR MHQR"/>
    <property type="match status" value="1"/>
</dbReference>
<dbReference type="InterPro" id="IPR010166">
    <property type="entry name" value="SarA/Rot_dom"/>
</dbReference>
<dbReference type="InterPro" id="IPR039422">
    <property type="entry name" value="MarR/SlyA-like"/>
</dbReference>
<dbReference type="SUPFAM" id="SSF46785">
    <property type="entry name" value="Winged helix' DNA-binding domain"/>
    <property type="match status" value="1"/>
</dbReference>
<dbReference type="NCBIfam" id="TIGR01889">
    <property type="entry name" value="Staph_reg_Sar"/>
    <property type="match status" value="1"/>
</dbReference>
<organism evidence="8 9">
    <name type="scientific">Staphylococcus massiliensis S46</name>
    <dbReference type="NCBI Taxonomy" id="1229783"/>
    <lineage>
        <taxon>Bacteria</taxon>
        <taxon>Bacillati</taxon>
        <taxon>Bacillota</taxon>
        <taxon>Bacilli</taxon>
        <taxon>Bacillales</taxon>
        <taxon>Staphylococcaceae</taxon>
        <taxon>Staphylococcus</taxon>
    </lineage>
</organism>
<evidence type="ECO:0000313" key="8">
    <source>
        <dbReference type="EMBL" id="EKU48968.1"/>
    </source>
</evidence>
<dbReference type="RefSeq" id="WP_009382849.1">
    <property type="nucleotide sequence ID" value="NZ_AMSQ01000005.1"/>
</dbReference>
<dbReference type="OrthoDB" id="2408991at2"/>
<keyword evidence="9" id="KW-1185">Reference proteome</keyword>
<dbReference type="STRING" id="1229783.C273_04155"/>
<name>K9ANM4_9STAP</name>
<dbReference type="GO" id="GO:0006950">
    <property type="term" value="P:response to stress"/>
    <property type="evidence" value="ECO:0007669"/>
    <property type="project" value="TreeGrafter"/>
</dbReference>
<dbReference type="PANTHER" id="PTHR33164">
    <property type="entry name" value="TRANSCRIPTIONAL REGULATOR, MARR FAMILY"/>
    <property type="match status" value="1"/>
</dbReference>
<evidence type="ECO:0000256" key="1">
    <source>
        <dbReference type="ARBA" id="ARBA00022491"/>
    </source>
</evidence>
<evidence type="ECO:0000256" key="4">
    <source>
        <dbReference type="ARBA" id="ARBA00023125"/>
    </source>
</evidence>
<dbReference type="AlphaFoldDB" id="K9ANM4"/>
<feature type="domain" description="Transcriptional regulator SarA/SarZ/Rot-like helix-turn-helix" evidence="7">
    <location>
        <begin position="21"/>
        <end position="107"/>
    </location>
</feature>
<keyword evidence="6" id="KW-0804">Transcription</keyword>
<keyword evidence="3" id="KW-0843">Virulence</keyword>
<dbReference type="Proteomes" id="UP000009885">
    <property type="component" value="Unassembled WGS sequence"/>
</dbReference>
<comment type="caution">
    <text evidence="8">The sequence shown here is derived from an EMBL/GenBank/DDBJ whole genome shotgun (WGS) entry which is preliminary data.</text>
</comment>
<dbReference type="PATRIC" id="fig|1229783.3.peg.836"/>
<dbReference type="Gene3D" id="1.10.10.10">
    <property type="entry name" value="Winged helix-like DNA-binding domain superfamily/Winged helix DNA-binding domain"/>
    <property type="match status" value="1"/>
</dbReference>